<keyword evidence="1" id="KW-1133">Transmembrane helix</keyword>
<dbReference type="Pfam" id="PF10816">
    <property type="entry name" value="DUF2760"/>
    <property type="match status" value="1"/>
</dbReference>
<evidence type="ECO:0000313" key="4">
    <source>
        <dbReference type="Proteomes" id="UP000014216"/>
    </source>
</evidence>
<dbReference type="RefSeq" id="WP_006964789.1">
    <property type="nucleotide sequence ID" value="NZ_APJX01000002.1"/>
</dbReference>
<dbReference type="Proteomes" id="UP000014216">
    <property type="component" value="Unassembled WGS sequence"/>
</dbReference>
<protein>
    <recommendedName>
        <fullName evidence="2">DUF2760 domain-containing protein</fullName>
    </recommendedName>
</protein>
<sequence length="254" mass="27757">MDRVKQFQKISFWVISVFMLAMAAALGAVIWFGLEQVAAAAAPDAGNSVFLNQIQQMAVLLKTKFYAWVMPAVAGAMLILGWILCLVLGVVLAPVVKAPVKAESGKPASTPGKKDFLDQKVEQERKHRLFLHTLSVLQREGRLLDFFDEDLKQYSDEQIGAAVRSIQADCKQAVKKYIDPRPVVNANEGETFTVAPGFDMNAITLVGNVTGEPPFEGIVRHPGWKAGKKEIPRLADIRDASVITPAEIEIKAGS</sequence>
<keyword evidence="4" id="KW-1185">Reference proteome</keyword>
<dbReference type="PATRIC" id="fig|1286635.3.peg.1193"/>
<evidence type="ECO:0000259" key="2">
    <source>
        <dbReference type="Pfam" id="PF10816"/>
    </source>
</evidence>
<gene>
    <name evidence="3" type="ORF">Dpo_2c02160</name>
</gene>
<comment type="caution">
    <text evidence="3">The sequence shown here is derived from an EMBL/GenBank/DDBJ whole genome shotgun (WGS) entry which is preliminary data.</text>
</comment>
<feature type="transmembrane region" description="Helical" evidence="1">
    <location>
        <begin position="12"/>
        <end position="34"/>
    </location>
</feature>
<proteinExistence type="predicted"/>
<accession>S0G6R0</accession>
<keyword evidence="1" id="KW-0812">Transmembrane</keyword>
<evidence type="ECO:0000313" key="3">
    <source>
        <dbReference type="EMBL" id="EMS80527.1"/>
    </source>
</evidence>
<feature type="transmembrane region" description="Helical" evidence="1">
    <location>
        <begin position="65"/>
        <end position="96"/>
    </location>
</feature>
<reference evidence="3 4" key="1">
    <citation type="journal article" date="2013" name="Genome Announc.">
        <title>Draft Genome Sequence of Desulfotignum phosphitoxidans DSM 13687 Strain FiPS-3.</title>
        <authorList>
            <person name="Poehlein A."/>
            <person name="Daniel R."/>
            <person name="Simeonova D.D."/>
        </authorList>
    </citation>
    <scope>NUCLEOTIDE SEQUENCE [LARGE SCALE GENOMIC DNA]</scope>
    <source>
        <strain evidence="3 4">DSM 13687</strain>
    </source>
</reference>
<keyword evidence="1" id="KW-0472">Membrane</keyword>
<dbReference type="OrthoDB" id="21395at2"/>
<dbReference type="InterPro" id="IPR021212">
    <property type="entry name" value="DUF2760"/>
</dbReference>
<evidence type="ECO:0000256" key="1">
    <source>
        <dbReference type="SAM" id="Phobius"/>
    </source>
</evidence>
<feature type="domain" description="DUF2760" evidence="2">
    <location>
        <begin position="130"/>
        <end position="249"/>
    </location>
</feature>
<dbReference type="EMBL" id="APJX01000002">
    <property type="protein sequence ID" value="EMS80527.1"/>
    <property type="molecule type" value="Genomic_DNA"/>
</dbReference>
<name>S0G6R0_9BACT</name>
<organism evidence="3 4">
    <name type="scientific">Desulfotignum phosphitoxidans DSM 13687</name>
    <dbReference type="NCBI Taxonomy" id="1286635"/>
    <lineage>
        <taxon>Bacteria</taxon>
        <taxon>Pseudomonadati</taxon>
        <taxon>Thermodesulfobacteriota</taxon>
        <taxon>Desulfobacteria</taxon>
        <taxon>Desulfobacterales</taxon>
        <taxon>Desulfobacteraceae</taxon>
        <taxon>Desulfotignum</taxon>
    </lineage>
</organism>
<dbReference type="AlphaFoldDB" id="S0G6R0"/>